<dbReference type="AlphaFoldDB" id="A0A653YTA5"/>
<accession>A0A653YTA5</accession>
<organism evidence="1 2">
    <name type="scientific">Bacillus altitudinis</name>
    <dbReference type="NCBI Taxonomy" id="293387"/>
    <lineage>
        <taxon>Bacteria</taxon>
        <taxon>Bacillati</taxon>
        <taxon>Bacillota</taxon>
        <taxon>Bacilli</taxon>
        <taxon>Bacillales</taxon>
        <taxon>Bacillaceae</taxon>
        <taxon>Bacillus</taxon>
    </lineage>
</organism>
<name>A0A653YTA5_BACAB</name>
<protein>
    <submittedName>
        <fullName evidence="1">Uncharacterized protein</fullName>
    </submittedName>
</protein>
<evidence type="ECO:0000313" key="1">
    <source>
        <dbReference type="EMBL" id="VXC45812.1"/>
    </source>
</evidence>
<proteinExistence type="predicted"/>
<gene>
    <name evidence="1" type="ORF">BACI348_80040</name>
</gene>
<evidence type="ECO:0000313" key="2">
    <source>
        <dbReference type="Proteomes" id="UP000433089"/>
    </source>
</evidence>
<dbReference type="EMBL" id="CABWLH010000013">
    <property type="protein sequence ID" value="VXC45812.1"/>
    <property type="molecule type" value="Genomic_DNA"/>
</dbReference>
<dbReference type="Proteomes" id="UP000433089">
    <property type="component" value="Unassembled WGS sequence"/>
</dbReference>
<reference evidence="1 2" key="1">
    <citation type="submission" date="2019-10" db="EMBL/GenBank/DDBJ databases">
        <authorList>
            <person name="Karimi E."/>
        </authorList>
    </citation>
    <scope>NUCLEOTIDE SEQUENCE [LARGE SCALE GENOMIC DNA]</scope>
    <source>
        <strain evidence="1">Bacillus sp. 348</strain>
    </source>
</reference>
<sequence>MTKVQHLRDSVHVLWVVRAQLTNVLATLQSLYQKRRRDNPWVKR</sequence>